<dbReference type="GO" id="GO:0015074">
    <property type="term" value="P:DNA integration"/>
    <property type="evidence" value="ECO:0007669"/>
    <property type="project" value="UniProtKB-KW"/>
</dbReference>
<dbReference type="Gramene" id="OE9A051966T2">
    <property type="protein sequence ID" value="OE9A051966C2"/>
    <property type="gene ID" value="OE9A051966"/>
</dbReference>
<evidence type="ECO:0000259" key="15">
    <source>
        <dbReference type="PROSITE" id="PS50878"/>
    </source>
</evidence>
<evidence type="ECO:0000256" key="7">
    <source>
        <dbReference type="ARBA" id="ARBA00022759"/>
    </source>
</evidence>
<dbReference type="InterPro" id="IPR041373">
    <property type="entry name" value="RT_RNaseH"/>
</dbReference>
<name>A0A8S0Q2T4_OLEEU</name>
<evidence type="ECO:0000256" key="2">
    <source>
        <dbReference type="ARBA" id="ARBA00022679"/>
    </source>
</evidence>
<dbReference type="EMBL" id="CACTIH010000300">
    <property type="protein sequence ID" value="CAA2959003.1"/>
    <property type="molecule type" value="Genomic_DNA"/>
</dbReference>
<keyword evidence="5" id="KW-0479">Metal-binding</keyword>
<keyword evidence="3" id="KW-0548">Nucleotidyltransferase</keyword>
<evidence type="ECO:0000256" key="14">
    <source>
        <dbReference type="ARBA" id="ARBA00023172"/>
    </source>
</evidence>
<dbReference type="PROSITE" id="PS50994">
    <property type="entry name" value="INTEGRASE"/>
    <property type="match status" value="1"/>
</dbReference>
<evidence type="ECO:0000259" key="16">
    <source>
        <dbReference type="PROSITE" id="PS50994"/>
    </source>
</evidence>
<evidence type="ECO:0000313" key="17">
    <source>
        <dbReference type="EMBL" id="CAA2959003.1"/>
    </source>
</evidence>
<dbReference type="InterPro" id="IPR036397">
    <property type="entry name" value="RNaseH_sf"/>
</dbReference>
<dbReference type="Pfam" id="PF17921">
    <property type="entry name" value="Integrase_H2C2"/>
    <property type="match status" value="1"/>
</dbReference>
<dbReference type="InterPro" id="IPR056924">
    <property type="entry name" value="SH3_Tf2-1"/>
</dbReference>
<dbReference type="GO" id="GO:0006508">
    <property type="term" value="P:proteolysis"/>
    <property type="evidence" value="ECO:0007669"/>
    <property type="project" value="UniProtKB-KW"/>
</dbReference>
<gene>
    <name evidence="17" type="ORF">OLEA9_A051966</name>
</gene>
<keyword evidence="7" id="KW-0255">Endonuclease</keyword>
<protein>
    <submittedName>
        <fullName evidence="17">Reverse transcriptase</fullName>
    </submittedName>
</protein>
<evidence type="ECO:0000256" key="8">
    <source>
        <dbReference type="ARBA" id="ARBA00022801"/>
    </source>
</evidence>
<keyword evidence="1" id="KW-0645">Protease</keyword>
<keyword evidence="13" id="KW-0238">DNA-binding</keyword>
<evidence type="ECO:0000256" key="10">
    <source>
        <dbReference type="ARBA" id="ARBA00022908"/>
    </source>
</evidence>
<sequence length="884" mass="102535">MRLYIDYRQLNKVTVRNKYPLPRIDDLFDQLRGASVFSKNDLRLGYHQLRIRDVEVPKTAFRSRYGHYEFLVPLGLTNAPAAFMDLMTRVLHPYLDKFVIVFIDDILVYSRSRDEHAEHLRIILQTLRDKELYAKFSKCEFWLDKVVFLGHVISAEGIYVDPQKIEAVMRWERPTNVTEVRSFLGLAGYYRRFVENLFKIALPLTSLTRKNTKFVWNEECEKSFLELKKRLTSAPILILPSPGEEFVIYSDASRQGLGCVLMQNGKVVAYASRQLKNHELNYPTHDLELAAIVLALKIWRHYLYGEKCQIFTDHKSLKYIFDQKELNLRQRRWLELIKDYDCKIDYHPGKANVVADALSRKTSSSSSASAVYASLICEFKKLNAHLSATTSGAVLAHFQVRPTLIDKVREAQSQDQTLRILKAEVSTGLRTDYVIRDDGALAMGNRLCVPDVPELKKEILEEAHSSAYAMHPGSIKMYHTLKDHYWWLGMKREIADFVSKCLICQQVKPVRQKTAGLLQPLPIPEWKWEHITMDFLFGLPRTQIGHDGVWVIVDRLTKTAKFLPIKATYTLNKLAKLYVDEIVSSYGTPLSIVSDRDPRFTSKFWPSLQEAMGTKLHFSTAFHPQTDGQSERTIQTLEDMLRACVLEFKGSWDSHLSLMEFAYNNSYHSSIEMAPFEALYGRKCRTPVCWDEAGKRKLVGPELVQMTSENVNLIKENLKIAQNRQKSYADRRRKDLEFAIGDKVFLKLSPWKGVLRFGKRGKLSPRYIGPYEIIERIGPVAYRLDLPTELSRIHDVFHVSMLRKYIADPSHVLESHPVHLKENLTYTEEPVRILDRKVQIQRNKTVSFVKILWQNQTVEEATWENEDLMRTQYPHLFINQSVTS</sequence>
<comment type="caution">
    <text evidence="17">The sequence shown here is derived from an EMBL/GenBank/DDBJ whole genome shotgun (WGS) entry which is preliminary data.</text>
</comment>
<evidence type="ECO:0000256" key="9">
    <source>
        <dbReference type="ARBA" id="ARBA00022842"/>
    </source>
</evidence>
<dbReference type="Pfam" id="PF17917">
    <property type="entry name" value="RT_RNaseH"/>
    <property type="match status" value="1"/>
</dbReference>
<dbReference type="Gramene" id="OE9A051966T1">
    <property type="protein sequence ID" value="OE9A051966C1"/>
    <property type="gene ID" value="OE9A051966"/>
</dbReference>
<keyword evidence="12" id="KW-0239">DNA-directed DNA polymerase</keyword>
<dbReference type="FunFam" id="3.10.20.370:FF:000001">
    <property type="entry name" value="Retrovirus-related Pol polyprotein from transposon 17.6-like protein"/>
    <property type="match status" value="1"/>
</dbReference>
<dbReference type="GO" id="GO:0006310">
    <property type="term" value="P:DNA recombination"/>
    <property type="evidence" value="ECO:0007669"/>
    <property type="project" value="UniProtKB-KW"/>
</dbReference>
<dbReference type="InterPro" id="IPR043502">
    <property type="entry name" value="DNA/RNA_pol_sf"/>
</dbReference>
<dbReference type="InterPro" id="IPR016197">
    <property type="entry name" value="Chromo-like_dom_sf"/>
</dbReference>
<keyword evidence="4" id="KW-0540">Nuclease</keyword>
<dbReference type="Pfam" id="PF00078">
    <property type="entry name" value="RVT_1"/>
    <property type="match status" value="1"/>
</dbReference>
<dbReference type="OrthoDB" id="1909122at2759"/>
<evidence type="ECO:0000256" key="6">
    <source>
        <dbReference type="ARBA" id="ARBA00022750"/>
    </source>
</evidence>
<dbReference type="InterPro" id="IPR012337">
    <property type="entry name" value="RNaseH-like_sf"/>
</dbReference>
<keyword evidence="10" id="KW-0229">DNA integration</keyword>
<keyword evidence="8" id="KW-0378">Hydrolase</keyword>
<proteinExistence type="predicted"/>
<organism evidence="17 18">
    <name type="scientific">Olea europaea subsp. europaea</name>
    <dbReference type="NCBI Taxonomy" id="158383"/>
    <lineage>
        <taxon>Eukaryota</taxon>
        <taxon>Viridiplantae</taxon>
        <taxon>Streptophyta</taxon>
        <taxon>Embryophyta</taxon>
        <taxon>Tracheophyta</taxon>
        <taxon>Spermatophyta</taxon>
        <taxon>Magnoliopsida</taxon>
        <taxon>eudicotyledons</taxon>
        <taxon>Gunneridae</taxon>
        <taxon>Pentapetalae</taxon>
        <taxon>asterids</taxon>
        <taxon>lamiids</taxon>
        <taxon>Lamiales</taxon>
        <taxon>Oleaceae</taxon>
        <taxon>Oleeae</taxon>
        <taxon>Olea</taxon>
    </lineage>
</organism>
<keyword evidence="11 17" id="KW-0695">RNA-directed DNA polymerase</keyword>
<dbReference type="GO" id="GO:0003964">
    <property type="term" value="F:RNA-directed DNA polymerase activity"/>
    <property type="evidence" value="ECO:0007669"/>
    <property type="project" value="UniProtKB-KW"/>
</dbReference>
<keyword evidence="18" id="KW-1185">Reference proteome</keyword>
<evidence type="ECO:0000256" key="13">
    <source>
        <dbReference type="ARBA" id="ARBA00023125"/>
    </source>
</evidence>
<keyword evidence="2" id="KW-0808">Transferase</keyword>
<reference evidence="17 18" key="1">
    <citation type="submission" date="2019-12" db="EMBL/GenBank/DDBJ databases">
        <authorList>
            <person name="Alioto T."/>
            <person name="Alioto T."/>
            <person name="Gomez Garrido J."/>
        </authorList>
    </citation>
    <scope>NUCLEOTIDE SEQUENCE [LARGE SCALE GENOMIC DNA]</scope>
</reference>
<dbReference type="PANTHER" id="PTHR37984:SF5">
    <property type="entry name" value="PROTEIN NYNRIN-LIKE"/>
    <property type="match status" value="1"/>
</dbReference>
<evidence type="ECO:0000256" key="3">
    <source>
        <dbReference type="ARBA" id="ARBA00022695"/>
    </source>
</evidence>
<dbReference type="Gene3D" id="1.10.340.70">
    <property type="match status" value="1"/>
</dbReference>
<dbReference type="Gene3D" id="3.30.70.270">
    <property type="match status" value="2"/>
</dbReference>
<evidence type="ECO:0000256" key="12">
    <source>
        <dbReference type="ARBA" id="ARBA00022932"/>
    </source>
</evidence>
<dbReference type="Pfam" id="PF24626">
    <property type="entry name" value="SH3_Tf2-1"/>
    <property type="match status" value="1"/>
</dbReference>
<dbReference type="Proteomes" id="UP000594638">
    <property type="component" value="Unassembled WGS sequence"/>
</dbReference>
<dbReference type="InterPro" id="IPR001584">
    <property type="entry name" value="Integrase_cat-core"/>
</dbReference>
<dbReference type="GO" id="GO:0004190">
    <property type="term" value="F:aspartic-type endopeptidase activity"/>
    <property type="evidence" value="ECO:0007669"/>
    <property type="project" value="UniProtKB-KW"/>
</dbReference>
<dbReference type="FunFam" id="3.30.70.270:FF:000020">
    <property type="entry name" value="Transposon Tf2-6 polyprotein-like Protein"/>
    <property type="match status" value="1"/>
</dbReference>
<dbReference type="PROSITE" id="PS50878">
    <property type="entry name" value="RT_POL"/>
    <property type="match status" value="1"/>
</dbReference>
<evidence type="ECO:0000256" key="4">
    <source>
        <dbReference type="ARBA" id="ARBA00022722"/>
    </source>
</evidence>
<dbReference type="InterPro" id="IPR041588">
    <property type="entry name" value="Integrase_H2C2"/>
</dbReference>
<dbReference type="GO" id="GO:0046872">
    <property type="term" value="F:metal ion binding"/>
    <property type="evidence" value="ECO:0007669"/>
    <property type="project" value="UniProtKB-KW"/>
</dbReference>
<dbReference type="Gene3D" id="3.30.420.10">
    <property type="entry name" value="Ribonuclease H-like superfamily/Ribonuclease H"/>
    <property type="match status" value="1"/>
</dbReference>
<dbReference type="Gene3D" id="3.10.20.370">
    <property type="match status" value="1"/>
</dbReference>
<dbReference type="GO" id="GO:0004519">
    <property type="term" value="F:endonuclease activity"/>
    <property type="evidence" value="ECO:0007669"/>
    <property type="project" value="UniProtKB-KW"/>
</dbReference>
<evidence type="ECO:0000256" key="11">
    <source>
        <dbReference type="ARBA" id="ARBA00022918"/>
    </source>
</evidence>
<dbReference type="CDD" id="cd01647">
    <property type="entry name" value="RT_LTR"/>
    <property type="match status" value="1"/>
</dbReference>
<accession>A0A8S0Q2T4</accession>
<dbReference type="GO" id="GO:0003677">
    <property type="term" value="F:DNA binding"/>
    <property type="evidence" value="ECO:0007669"/>
    <property type="project" value="UniProtKB-KW"/>
</dbReference>
<dbReference type="AlphaFoldDB" id="A0A8S0Q2T4"/>
<dbReference type="InterPro" id="IPR050951">
    <property type="entry name" value="Retrovirus_Pol_polyprotein"/>
</dbReference>
<feature type="domain" description="Integrase catalytic" evidence="16">
    <location>
        <begin position="518"/>
        <end position="683"/>
    </location>
</feature>
<keyword evidence="9" id="KW-0460">Magnesium</keyword>
<dbReference type="CDD" id="cd09274">
    <property type="entry name" value="RNase_HI_RT_Ty3"/>
    <property type="match status" value="1"/>
</dbReference>
<dbReference type="Gramene" id="OE9A051966T3">
    <property type="protein sequence ID" value="OE9A051966C3"/>
    <property type="gene ID" value="OE9A051966"/>
</dbReference>
<keyword evidence="14" id="KW-0233">DNA recombination</keyword>
<evidence type="ECO:0000256" key="5">
    <source>
        <dbReference type="ARBA" id="ARBA00022723"/>
    </source>
</evidence>
<dbReference type="SUPFAM" id="SSF54160">
    <property type="entry name" value="Chromo domain-like"/>
    <property type="match status" value="1"/>
</dbReference>
<evidence type="ECO:0000313" key="18">
    <source>
        <dbReference type="Proteomes" id="UP000594638"/>
    </source>
</evidence>
<evidence type="ECO:0000256" key="1">
    <source>
        <dbReference type="ARBA" id="ARBA00022670"/>
    </source>
</evidence>
<keyword evidence="6" id="KW-0064">Aspartyl protease</keyword>
<dbReference type="SUPFAM" id="SSF56672">
    <property type="entry name" value="DNA/RNA polymerases"/>
    <property type="match status" value="1"/>
</dbReference>
<feature type="domain" description="Reverse transcriptase" evidence="15">
    <location>
        <begin position="1"/>
        <end position="153"/>
    </location>
</feature>
<dbReference type="InterPro" id="IPR000477">
    <property type="entry name" value="RT_dom"/>
</dbReference>
<dbReference type="InterPro" id="IPR043128">
    <property type="entry name" value="Rev_trsase/Diguanyl_cyclase"/>
</dbReference>
<dbReference type="GO" id="GO:0003887">
    <property type="term" value="F:DNA-directed DNA polymerase activity"/>
    <property type="evidence" value="ECO:0007669"/>
    <property type="project" value="UniProtKB-KW"/>
</dbReference>
<dbReference type="SUPFAM" id="SSF53098">
    <property type="entry name" value="Ribonuclease H-like"/>
    <property type="match status" value="1"/>
</dbReference>
<dbReference type="PANTHER" id="PTHR37984">
    <property type="entry name" value="PROTEIN CBG26694"/>
    <property type="match status" value="1"/>
</dbReference>